<evidence type="ECO:0000313" key="2">
    <source>
        <dbReference type="Proteomes" id="UP000179157"/>
    </source>
</evidence>
<reference evidence="1 2" key="1">
    <citation type="journal article" date="2016" name="Nat. Commun.">
        <title>Thousands of microbial genomes shed light on interconnected biogeochemical processes in an aquifer system.</title>
        <authorList>
            <person name="Anantharaman K."/>
            <person name="Brown C.T."/>
            <person name="Hug L.A."/>
            <person name="Sharon I."/>
            <person name="Castelle C.J."/>
            <person name="Probst A.J."/>
            <person name="Thomas B.C."/>
            <person name="Singh A."/>
            <person name="Wilkins M.J."/>
            <person name="Karaoz U."/>
            <person name="Brodie E.L."/>
            <person name="Williams K.H."/>
            <person name="Hubbard S.S."/>
            <person name="Banfield J.F."/>
        </authorList>
    </citation>
    <scope>NUCLEOTIDE SEQUENCE [LARGE SCALE GENOMIC DNA]</scope>
    <source>
        <strain evidence="2">RBG_16_55_9</strain>
    </source>
</reference>
<sequence length="158" mass="17442">MQRPVSGLASDLGEYAEAKRLCRKSLALLREIGDRYVMALCLNNLGHAACGLGEFRESERHFREALITSTDMHAVPLTLYVLVEMTTLLIKQGATEEAVELLAFALGHPASVKATREKAQDLLAELTSRLPRKITAAAKERGKARRLEDIVDGILRET</sequence>
<dbReference type="AlphaFoldDB" id="A0A1F5V2Q8"/>
<proteinExistence type="predicted"/>
<dbReference type="EMBL" id="MFGX01000005">
    <property type="protein sequence ID" value="OGF57709.1"/>
    <property type="molecule type" value="Genomic_DNA"/>
</dbReference>
<comment type="caution">
    <text evidence="1">The sequence shown here is derived from an EMBL/GenBank/DDBJ whole genome shotgun (WGS) entry which is preliminary data.</text>
</comment>
<dbReference type="STRING" id="1817864.A2Z21_04015"/>
<gene>
    <name evidence="1" type="ORF">A2Z21_04015</name>
</gene>
<dbReference type="SUPFAM" id="SSF48452">
    <property type="entry name" value="TPR-like"/>
    <property type="match status" value="1"/>
</dbReference>
<dbReference type="Proteomes" id="UP000179157">
    <property type="component" value="Unassembled WGS sequence"/>
</dbReference>
<dbReference type="Gene3D" id="1.25.40.10">
    <property type="entry name" value="Tetratricopeptide repeat domain"/>
    <property type="match status" value="1"/>
</dbReference>
<accession>A0A1F5V2Q8</accession>
<name>A0A1F5V2Q8_FRAXR</name>
<protein>
    <recommendedName>
        <fullName evidence="3">MalT-like TPR region domain-containing protein</fullName>
    </recommendedName>
</protein>
<evidence type="ECO:0008006" key="3">
    <source>
        <dbReference type="Google" id="ProtNLM"/>
    </source>
</evidence>
<organism evidence="1 2">
    <name type="scientific">Fraserbacteria sp. (strain RBG_16_55_9)</name>
    <dbReference type="NCBI Taxonomy" id="1817864"/>
    <lineage>
        <taxon>Bacteria</taxon>
        <taxon>Candidatus Fraseribacteriota</taxon>
    </lineage>
</organism>
<evidence type="ECO:0000313" key="1">
    <source>
        <dbReference type="EMBL" id="OGF57709.1"/>
    </source>
</evidence>
<dbReference type="InterPro" id="IPR011990">
    <property type="entry name" value="TPR-like_helical_dom_sf"/>
</dbReference>
<dbReference type="Pfam" id="PF13424">
    <property type="entry name" value="TPR_12"/>
    <property type="match status" value="1"/>
</dbReference>